<organism evidence="1 2">
    <name type="scientific">Fusarium circinatum</name>
    <name type="common">Pitch canker fungus</name>
    <name type="synonym">Gibberella circinata</name>
    <dbReference type="NCBI Taxonomy" id="48490"/>
    <lineage>
        <taxon>Eukaryota</taxon>
        <taxon>Fungi</taxon>
        <taxon>Dikarya</taxon>
        <taxon>Ascomycota</taxon>
        <taxon>Pezizomycotina</taxon>
        <taxon>Sordariomycetes</taxon>
        <taxon>Hypocreomycetidae</taxon>
        <taxon>Hypocreales</taxon>
        <taxon>Nectriaceae</taxon>
        <taxon>Fusarium</taxon>
        <taxon>Fusarium fujikuroi species complex</taxon>
    </lineage>
</organism>
<dbReference type="EMBL" id="JAAQPE010000074">
    <property type="protein sequence ID" value="KAF5687463.1"/>
    <property type="molecule type" value="Genomic_DNA"/>
</dbReference>
<protein>
    <submittedName>
        <fullName evidence="1">Uncharacterized protein</fullName>
    </submittedName>
</protein>
<reference evidence="1 2" key="2">
    <citation type="submission" date="2020-05" db="EMBL/GenBank/DDBJ databases">
        <title>Identification and distribution of gene clusters putatively required for synthesis of sphingolipid metabolism inhibitors in phylogenetically diverse species of the filamentous fungus Fusarium.</title>
        <authorList>
            <person name="Kim H.-S."/>
            <person name="Busman M."/>
            <person name="Brown D.W."/>
            <person name="Divon H."/>
            <person name="Uhlig S."/>
            <person name="Proctor R.H."/>
        </authorList>
    </citation>
    <scope>NUCLEOTIDE SEQUENCE [LARGE SCALE GENOMIC DNA]</scope>
    <source>
        <strain evidence="1 2">NRRL 25331</strain>
    </source>
</reference>
<accession>A0A8H5UHF5</accession>
<sequence>MHFPPSHAYHALSGPDPALALHRHLSLKPLGGGSASKACPDQPKLRRVLDALNLTPRQCLGIYLHTIPLTSLTPSFFAVLRASPHSRPCRRRVIHHRLYASRPLIPFSDLPLQPYLALGPSLSSRLVRGHGSSNPADLFLDKKNSEQFS</sequence>
<gene>
    <name evidence="1" type="ORF">FCIRC_2342</name>
</gene>
<dbReference type="Proteomes" id="UP000572754">
    <property type="component" value="Unassembled WGS sequence"/>
</dbReference>
<keyword evidence="2" id="KW-1185">Reference proteome</keyword>
<reference evidence="2" key="1">
    <citation type="journal article" date="2020" name="BMC Genomics">
        <title>Correction to: Identification and distribution of gene clusters required for synthesis of sphingolipid metabolism inhibitors in diverse species of the filamentous fungus Fusarium.</title>
        <authorList>
            <person name="Kim H.S."/>
            <person name="Lohmar J.M."/>
            <person name="Busman M."/>
            <person name="Brown D.W."/>
            <person name="Naumann T.A."/>
            <person name="Divon H.H."/>
            <person name="Lysoe E."/>
            <person name="Uhlig S."/>
            <person name="Proctor R.H."/>
        </authorList>
    </citation>
    <scope>NUCLEOTIDE SEQUENCE [LARGE SCALE GENOMIC DNA]</scope>
    <source>
        <strain evidence="2">NRRL 25331</strain>
    </source>
</reference>
<name>A0A8H5UHF5_FUSCI</name>
<proteinExistence type="predicted"/>
<comment type="caution">
    <text evidence="1">The sequence shown here is derived from an EMBL/GenBank/DDBJ whole genome shotgun (WGS) entry which is preliminary data.</text>
</comment>
<evidence type="ECO:0000313" key="1">
    <source>
        <dbReference type="EMBL" id="KAF5687463.1"/>
    </source>
</evidence>
<evidence type="ECO:0000313" key="2">
    <source>
        <dbReference type="Proteomes" id="UP000572754"/>
    </source>
</evidence>
<dbReference type="AlphaFoldDB" id="A0A8H5UHF5"/>